<reference evidence="7 8" key="1">
    <citation type="submission" date="2018-03" db="EMBL/GenBank/DDBJ databases">
        <title>Novel Streptomyces sp. from soil.</title>
        <authorList>
            <person name="Tan G.Y.A."/>
            <person name="Lee Z.Y."/>
        </authorList>
    </citation>
    <scope>NUCLEOTIDE SEQUENCE [LARGE SCALE GENOMIC DNA]</scope>
    <source>
        <strain evidence="7 8">ST5x</strain>
    </source>
</reference>
<dbReference type="Gene3D" id="3.20.20.80">
    <property type="entry name" value="Glycosidases"/>
    <property type="match status" value="1"/>
</dbReference>
<feature type="active site" description="Proton donor" evidence="5">
    <location>
        <position position="165"/>
    </location>
</feature>
<evidence type="ECO:0000259" key="6">
    <source>
        <dbReference type="Pfam" id="PF00728"/>
    </source>
</evidence>
<feature type="domain" description="Glycoside hydrolase family 20 catalytic" evidence="6">
    <location>
        <begin position="1"/>
        <end position="334"/>
    </location>
</feature>
<dbReference type="EMBL" id="PVLV01000648">
    <property type="protein sequence ID" value="PRH75861.1"/>
    <property type="molecule type" value="Genomic_DNA"/>
</dbReference>
<dbReference type="Pfam" id="PF00728">
    <property type="entry name" value="Glyco_hydro_20"/>
    <property type="match status" value="1"/>
</dbReference>
<dbReference type="GO" id="GO:0030203">
    <property type="term" value="P:glycosaminoglycan metabolic process"/>
    <property type="evidence" value="ECO:0007669"/>
    <property type="project" value="TreeGrafter"/>
</dbReference>
<comment type="similarity">
    <text evidence="2">Belongs to the glycosyl hydrolase 20 family.</text>
</comment>
<dbReference type="CDD" id="cd06563">
    <property type="entry name" value="GH20_chitobiase-like"/>
    <property type="match status" value="1"/>
</dbReference>
<comment type="caution">
    <text evidence="7">The sequence shown here is derived from an EMBL/GenBank/DDBJ whole genome shotgun (WGS) entry which is preliminary data.</text>
</comment>
<dbReference type="Proteomes" id="UP000239322">
    <property type="component" value="Unassembled WGS sequence"/>
</dbReference>
<evidence type="ECO:0000256" key="4">
    <source>
        <dbReference type="ARBA" id="ARBA00022801"/>
    </source>
</evidence>
<evidence type="ECO:0000256" key="5">
    <source>
        <dbReference type="PIRSR" id="PIRSR625705-1"/>
    </source>
</evidence>
<organism evidence="7 8">
    <name type="scientific">Streptomyces solincola</name>
    <dbReference type="NCBI Taxonomy" id="2100817"/>
    <lineage>
        <taxon>Bacteria</taxon>
        <taxon>Bacillati</taxon>
        <taxon>Actinomycetota</taxon>
        <taxon>Actinomycetes</taxon>
        <taxon>Kitasatosporales</taxon>
        <taxon>Streptomycetaceae</taxon>
        <taxon>Streptomyces</taxon>
    </lineage>
</organism>
<name>A0A2S9PN90_9ACTN</name>
<dbReference type="GO" id="GO:0004563">
    <property type="term" value="F:beta-N-acetylhexosaminidase activity"/>
    <property type="evidence" value="ECO:0007669"/>
    <property type="project" value="UniProtKB-EC"/>
</dbReference>
<comment type="catalytic activity">
    <reaction evidence="1">
        <text>Hydrolysis of terminal non-reducing N-acetyl-D-hexosamine residues in N-acetyl-beta-D-hexosaminides.</text>
        <dbReference type="EC" id="3.2.1.52"/>
    </reaction>
</comment>
<dbReference type="EC" id="3.2.1.52" evidence="3"/>
<dbReference type="SUPFAM" id="SSF51445">
    <property type="entry name" value="(Trans)glycosidases"/>
    <property type="match status" value="1"/>
</dbReference>
<accession>A0A2S9PN90</accession>
<dbReference type="AlphaFoldDB" id="A0A2S9PN90"/>
<dbReference type="OrthoDB" id="9763537at2"/>
<dbReference type="PANTHER" id="PTHR22600">
    <property type="entry name" value="BETA-HEXOSAMINIDASE"/>
    <property type="match status" value="1"/>
</dbReference>
<dbReference type="RefSeq" id="WP_105871778.1">
    <property type="nucleotide sequence ID" value="NZ_PVLV01000648.1"/>
</dbReference>
<keyword evidence="8" id="KW-1185">Reference proteome</keyword>
<evidence type="ECO:0000256" key="2">
    <source>
        <dbReference type="ARBA" id="ARBA00006285"/>
    </source>
</evidence>
<evidence type="ECO:0000256" key="1">
    <source>
        <dbReference type="ARBA" id="ARBA00001231"/>
    </source>
</evidence>
<evidence type="ECO:0000256" key="3">
    <source>
        <dbReference type="ARBA" id="ARBA00012663"/>
    </source>
</evidence>
<dbReference type="PRINTS" id="PR00738">
    <property type="entry name" value="GLHYDRLASE20"/>
</dbReference>
<dbReference type="GO" id="GO:0016020">
    <property type="term" value="C:membrane"/>
    <property type="evidence" value="ECO:0007669"/>
    <property type="project" value="TreeGrafter"/>
</dbReference>
<evidence type="ECO:0000313" key="7">
    <source>
        <dbReference type="EMBL" id="PRH75861.1"/>
    </source>
</evidence>
<dbReference type="InterPro" id="IPR017853">
    <property type="entry name" value="GH"/>
</dbReference>
<evidence type="ECO:0000313" key="8">
    <source>
        <dbReference type="Proteomes" id="UP000239322"/>
    </source>
</evidence>
<protein>
    <recommendedName>
        <fullName evidence="3">beta-N-acetylhexosaminidase</fullName>
        <ecNumber evidence="3">3.2.1.52</ecNumber>
    </recommendedName>
</protein>
<feature type="non-terminal residue" evidence="7">
    <location>
        <position position="1"/>
    </location>
</feature>
<gene>
    <name evidence="7" type="ORF">C6N75_28710</name>
</gene>
<dbReference type="GO" id="GO:0005975">
    <property type="term" value="P:carbohydrate metabolic process"/>
    <property type="evidence" value="ECO:0007669"/>
    <property type="project" value="InterPro"/>
</dbReference>
<dbReference type="InterPro" id="IPR025705">
    <property type="entry name" value="Beta_hexosaminidase_sua/sub"/>
</dbReference>
<dbReference type="InterPro" id="IPR015883">
    <property type="entry name" value="Glyco_hydro_20_cat"/>
</dbReference>
<keyword evidence="4" id="KW-0378">Hydrolase</keyword>
<dbReference type="PANTHER" id="PTHR22600:SF57">
    <property type="entry name" value="BETA-N-ACETYLHEXOSAMINIDASE"/>
    <property type="match status" value="1"/>
</dbReference>
<proteinExistence type="inferred from homology"/>
<sequence>RHFQPARYLHRLIDLLALHRMNVLHLHLTDDQGWRMPVAAYPKLTEIGGHRARTVVGPGGSGVYDDTPHGGSYTRAGLTALTAHAAARGVTLLPEIDLPGHTRAALAAYPELGADPGRHLPVWDDWGVSPHILGVHDRALDFCRTVLDEVCDAFPGAPVHIGGDECPDDAWRTSPDALRRVADEGLTGPRALHPWFVGRLADHLHGLGRTPVAWAEDDRTMPEGTVLMPWRDAAHGLPAARRGHDVVATPFRTTYLDYPETDDPAEPRAQAGDPLTLRAVQAHDPVPADWEPAAAARVTGTQAQLWSEYLPTAAHLEYRAFPRLCALAESAWSGPAAWPDFVRRLGPHRVRLDALGVRPHPPTREETV</sequence>